<organism evidence="2">
    <name type="scientific">Arundo donax</name>
    <name type="common">Giant reed</name>
    <name type="synonym">Donax arundinaceus</name>
    <dbReference type="NCBI Taxonomy" id="35708"/>
    <lineage>
        <taxon>Eukaryota</taxon>
        <taxon>Viridiplantae</taxon>
        <taxon>Streptophyta</taxon>
        <taxon>Embryophyta</taxon>
        <taxon>Tracheophyta</taxon>
        <taxon>Spermatophyta</taxon>
        <taxon>Magnoliopsida</taxon>
        <taxon>Liliopsida</taxon>
        <taxon>Poales</taxon>
        <taxon>Poaceae</taxon>
        <taxon>PACMAD clade</taxon>
        <taxon>Arundinoideae</taxon>
        <taxon>Arundineae</taxon>
        <taxon>Arundo</taxon>
    </lineage>
</organism>
<reference evidence="2" key="1">
    <citation type="submission" date="2014-09" db="EMBL/GenBank/DDBJ databases">
        <authorList>
            <person name="Magalhaes I.L.F."/>
            <person name="Oliveira U."/>
            <person name="Santos F.R."/>
            <person name="Vidigal T.H.D.A."/>
            <person name="Brescovit A.D."/>
            <person name="Santos A.J."/>
        </authorList>
    </citation>
    <scope>NUCLEOTIDE SEQUENCE</scope>
    <source>
        <tissue evidence="2">Shoot tissue taken approximately 20 cm above the soil surface</tissue>
    </source>
</reference>
<name>A0A0A9F2P7_ARUDO</name>
<evidence type="ECO:0000256" key="1">
    <source>
        <dbReference type="SAM" id="MobiDB-lite"/>
    </source>
</evidence>
<evidence type="ECO:0000313" key="2">
    <source>
        <dbReference type="EMBL" id="JAE06582.1"/>
    </source>
</evidence>
<proteinExistence type="predicted"/>
<protein>
    <submittedName>
        <fullName evidence="2">Uncharacterized protein</fullName>
    </submittedName>
</protein>
<feature type="region of interest" description="Disordered" evidence="1">
    <location>
        <begin position="1"/>
        <end position="36"/>
    </location>
</feature>
<sequence>MPTKLEKISPKVHGTHAQAQKNHTCLANSSRGSNLL</sequence>
<feature type="compositionally biased region" description="Polar residues" evidence="1">
    <location>
        <begin position="17"/>
        <end position="36"/>
    </location>
</feature>
<dbReference type="EMBL" id="GBRH01191314">
    <property type="protein sequence ID" value="JAE06582.1"/>
    <property type="molecule type" value="Transcribed_RNA"/>
</dbReference>
<accession>A0A0A9F2P7</accession>
<reference evidence="2" key="2">
    <citation type="journal article" date="2015" name="Data Brief">
        <title>Shoot transcriptome of the giant reed, Arundo donax.</title>
        <authorList>
            <person name="Barrero R.A."/>
            <person name="Guerrero F.D."/>
            <person name="Moolhuijzen P."/>
            <person name="Goolsby J.A."/>
            <person name="Tidwell J."/>
            <person name="Bellgard S.E."/>
            <person name="Bellgard M.I."/>
        </authorList>
    </citation>
    <scope>NUCLEOTIDE SEQUENCE</scope>
    <source>
        <tissue evidence="2">Shoot tissue taken approximately 20 cm above the soil surface</tissue>
    </source>
</reference>
<dbReference type="AlphaFoldDB" id="A0A0A9F2P7"/>